<reference evidence="3" key="1">
    <citation type="journal article" date="2019" name="Int. J. Syst. Evol. Microbiol.">
        <title>The Global Catalogue of Microorganisms (GCM) 10K type strain sequencing project: providing services to taxonomists for standard genome sequencing and annotation.</title>
        <authorList>
            <consortium name="The Broad Institute Genomics Platform"/>
            <consortium name="The Broad Institute Genome Sequencing Center for Infectious Disease"/>
            <person name="Wu L."/>
            <person name="Ma J."/>
        </authorList>
    </citation>
    <scope>NUCLEOTIDE SEQUENCE [LARGE SCALE GENOMIC DNA]</scope>
    <source>
        <strain evidence="3">JCM 13004</strain>
    </source>
</reference>
<protein>
    <submittedName>
        <fullName evidence="2">DUF5995 family protein</fullName>
    </submittedName>
</protein>
<gene>
    <name evidence="2" type="ORF">GCM10009665_40150</name>
</gene>
<dbReference type="InterPro" id="IPR046037">
    <property type="entry name" value="DUF5995"/>
</dbReference>
<name>A0ABP4H4F3_9ACTN</name>
<evidence type="ECO:0000256" key="1">
    <source>
        <dbReference type="SAM" id="MobiDB-lite"/>
    </source>
</evidence>
<dbReference type="Proteomes" id="UP001500037">
    <property type="component" value="Unassembled WGS sequence"/>
</dbReference>
<keyword evidence="3" id="KW-1185">Reference proteome</keyword>
<dbReference type="Pfam" id="PF19458">
    <property type="entry name" value="DUF5995"/>
    <property type="match status" value="1"/>
</dbReference>
<organism evidence="2 3">
    <name type="scientific">Kitasatospora nipponensis</name>
    <dbReference type="NCBI Taxonomy" id="258049"/>
    <lineage>
        <taxon>Bacteria</taxon>
        <taxon>Bacillati</taxon>
        <taxon>Actinomycetota</taxon>
        <taxon>Actinomycetes</taxon>
        <taxon>Kitasatosporales</taxon>
        <taxon>Streptomycetaceae</taxon>
        <taxon>Kitasatospora</taxon>
    </lineage>
</organism>
<proteinExistence type="predicted"/>
<sequence>MNRTPQALVPPGGLPAEPTAGPAGAPPIAPPGVDQVVERMRALLPTFPPGDGVGVFHGIYLTVTELVRDQLAQAYFEDPAAMAVLDALFAGRYLAAVDADAAGRRPPACWRPLFELRRHPGIHPLQFALCGMNAHIEHDLPLAVLDAARLLGRDPESFEVDYHRINDLLARVEARVRQELLPEPAALDAAEPLLHVLGVWSIDGARDAAWATVLALRALRSGPVAYAALSAALDGSVGMVGRALLTPVGR</sequence>
<feature type="compositionally biased region" description="Low complexity" evidence="1">
    <location>
        <begin position="10"/>
        <end position="23"/>
    </location>
</feature>
<feature type="region of interest" description="Disordered" evidence="1">
    <location>
        <begin position="1"/>
        <end position="29"/>
    </location>
</feature>
<accession>A0ABP4H4F3</accession>
<dbReference type="RefSeq" id="WP_344443142.1">
    <property type="nucleotide sequence ID" value="NZ_BAAALF010000070.1"/>
</dbReference>
<comment type="caution">
    <text evidence="2">The sequence shown here is derived from an EMBL/GenBank/DDBJ whole genome shotgun (WGS) entry which is preliminary data.</text>
</comment>
<evidence type="ECO:0000313" key="2">
    <source>
        <dbReference type="EMBL" id="GAA1245265.1"/>
    </source>
</evidence>
<dbReference type="EMBL" id="BAAALF010000070">
    <property type="protein sequence ID" value="GAA1245265.1"/>
    <property type="molecule type" value="Genomic_DNA"/>
</dbReference>
<evidence type="ECO:0000313" key="3">
    <source>
        <dbReference type="Proteomes" id="UP001500037"/>
    </source>
</evidence>